<feature type="non-terminal residue" evidence="2">
    <location>
        <position position="1"/>
    </location>
</feature>
<dbReference type="AlphaFoldDB" id="A0A392VD56"/>
<dbReference type="EMBL" id="LXQA011136974">
    <property type="protein sequence ID" value="MCI86308.1"/>
    <property type="molecule type" value="Genomic_DNA"/>
</dbReference>
<comment type="caution">
    <text evidence="2">The sequence shown here is derived from an EMBL/GenBank/DDBJ whole genome shotgun (WGS) entry which is preliminary data.</text>
</comment>
<reference evidence="2 3" key="1">
    <citation type="journal article" date="2018" name="Front. Plant Sci.">
        <title>Red Clover (Trifolium pratense) and Zigzag Clover (T. medium) - A Picture of Genomic Similarities and Differences.</title>
        <authorList>
            <person name="Dluhosova J."/>
            <person name="Istvanek J."/>
            <person name="Nedelnik J."/>
            <person name="Repkova J."/>
        </authorList>
    </citation>
    <scope>NUCLEOTIDE SEQUENCE [LARGE SCALE GENOMIC DNA]</scope>
    <source>
        <strain evidence="3">cv. 10/8</strain>
        <tissue evidence="2">Leaf</tissue>
    </source>
</reference>
<accession>A0A392VD56</accession>
<sequence length="45" mass="4174">VGSDVATAASDVATVASNASPVSRTAGADRKASQGDDAGLAAVEG</sequence>
<feature type="region of interest" description="Disordered" evidence="1">
    <location>
        <begin position="1"/>
        <end position="45"/>
    </location>
</feature>
<evidence type="ECO:0000313" key="3">
    <source>
        <dbReference type="Proteomes" id="UP000265520"/>
    </source>
</evidence>
<feature type="compositionally biased region" description="Low complexity" evidence="1">
    <location>
        <begin position="1"/>
        <end position="20"/>
    </location>
</feature>
<dbReference type="Proteomes" id="UP000265520">
    <property type="component" value="Unassembled WGS sequence"/>
</dbReference>
<proteinExistence type="predicted"/>
<evidence type="ECO:0000313" key="2">
    <source>
        <dbReference type="EMBL" id="MCI86308.1"/>
    </source>
</evidence>
<protein>
    <submittedName>
        <fullName evidence="2">Uncharacterized protein</fullName>
    </submittedName>
</protein>
<organism evidence="2 3">
    <name type="scientific">Trifolium medium</name>
    <dbReference type="NCBI Taxonomy" id="97028"/>
    <lineage>
        <taxon>Eukaryota</taxon>
        <taxon>Viridiplantae</taxon>
        <taxon>Streptophyta</taxon>
        <taxon>Embryophyta</taxon>
        <taxon>Tracheophyta</taxon>
        <taxon>Spermatophyta</taxon>
        <taxon>Magnoliopsida</taxon>
        <taxon>eudicotyledons</taxon>
        <taxon>Gunneridae</taxon>
        <taxon>Pentapetalae</taxon>
        <taxon>rosids</taxon>
        <taxon>fabids</taxon>
        <taxon>Fabales</taxon>
        <taxon>Fabaceae</taxon>
        <taxon>Papilionoideae</taxon>
        <taxon>50 kb inversion clade</taxon>
        <taxon>NPAAA clade</taxon>
        <taxon>Hologalegina</taxon>
        <taxon>IRL clade</taxon>
        <taxon>Trifolieae</taxon>
        <taxon>Trifolium</taxon>
    </lineage>
</organism>
<name>A0A392VD56_9FABA</name>
<evidence type="ECO:0000256" key="1">
    <source>
        <dbReference type="SAM" id="MobiDB-lite"/>
    </source>
</evidence>
<keyword evidence="3" id="KW-1185">Reference proteome</keyword>